<name>A0A3Q9HPL7_9FIRM</name>
<dbReference type="GO" id="GO:0036430">
    <property type="term" value="F:CMP kinase activity"/>
    <property type="evidence" value="ECO:0007669"/>
    <property type="project" value="RHEA"/>
</dbReference>
<dbReference type="GO" id="GO:0005829">
    <property type="term" value="C:cytosol"/>
    <property type="evidence" value="ECO:0007669"/>
    <property type="project" value="TreeGrafter"/>
</dbReference>
<dbReference type="KEGG" id="aft:BBF96_04705"/>
<dbReference type="PANTHER" id="PTHR21299:SF2">
    <property type="entry name" value="CYTIDYLATE KINASE"/>
    <property type="match status" value="1"/>
</dbReference>
<dbReference type="SUPFAM" id="SSF52540">
    <property type="entry name" value="P-loop containing nucleoside triphosphate hydrolases"/>
    <property type="match status" value="1"/>
</dbReference>
<feature type="domain" description="Cytidylate kinase" evidence="9">
    <location>
        <begin position="7"/>
        <end position="221"/>
    </location>
</feature>
<evidence type="ECO:0000256" key="7">
    <source>
        <dbReference type="ARBA" id="ARBA00048478"/>
    </source>
</evidence>
<dbReference type="NCBIfam" id="TIGR00017">
    <property type="entry name" value="cmk"/>
    <property type="match status" value="1"/>
</dbReference>
<reference evidence="10 11" key="1">
    <citation type="submission" date="2016-07" db="EMBL/GenBank/DDBJ databases">
        <title>Genome and transcriptome analysis of iron-reducing fermentative bacteria Anoxybacter fermentans.</title>
        <authorList>
            <person name="Zeng X."/>
            <person name="Shao Z."/>
        </authorList>
    </citation>
    <scope>NUCLEOTIDE SEQUENCE [LARGE SCALE GENOMIC DNA]</scope>
    <source>
        <strain evidence="10 11">DY22613</strain>
    </source>
</reference>
<dbReference type="CDD" id="cd02020">
    <property type="entry name" value="CMPK"/>
    <property type="match status" value="1"/>
</dbReference>
<dbReference type="InterPro" id="IPR027417">
    <property type="entry name" value="P-loop_NTPase"/>
</dbReference>
<dbReference type="HAMAP" id="MF_00238">
    <property type="entry name" value="Cytidyl_kinase_type1"/>
    <property type="match status" value="1"/>
</dbReference>
<keyword evidence="8" id="KW-0963">Cytoplasm</keyword>
<organism evidence="10 11">
    <name type="scientific">Anoxybacter fermentans</name>
    <dbReference type="NCBI Taxonomy" id="1323375"/>
    <lineage>
        <taxon>Bacteria</taxon>
        <taxon>Bacillati</taxon>
        <taxon>Bacillota</taxon>
        <taxon>Clostridia</taxon>
        <taxon>Halanaerobiales</taxon>
        <taxon>Anoxybacter</taxon>
    </lineage>
</organism>
<dbReference type="GO" id="GO:0006220">
    <property type="term" value="P:pyrimidine nucleotide metabolic process"/>
    <property type="evidence" value="ECO:0007669"/>
    <property type="project" value="UniProtKB-UniRule"/>
</dbReference>
<keyword evidence="3 8" id="KW-0547">Nucleotide-binding</keyword>
<keyword evidence="4 8" id="KW-0418">Kinase</keyword>
<evidence type="ECO:0000256" key="6">
    <source>
        <dbReference type="ARBA" id="ARBA00047615"/>
    </source>
</evidence>
<dbReference type="GO" id="GO:0005524">
    <property type="term" value="F:ATP binding"/>
    <property type="evidence" value="ECO:0007669"/>
    <property type="project" value="UniProtKB-UniRule"/>
</dbReference>
<gene>
    <name evidence="8" type="primary">cmk</name>
    <name evidence="10" type="ORF">BBF96_04705</name>
</gene>
<dbReference type="EC" id="2.7.4.25" evidence="8"/>
<dbReference type="GO" id="GO:0015949">
    <property type="term" value="P:nucleobase-containing small molecule interconversion"/>
    <property type="evidence" value="ECO:0007669"/>
    <property type="project" value="TreeGrafter"/>
</dbReference>
<dbReference type="Pfam" id="PF02224">
    <property type="entry name" value="Cytidylate_kin"/>
    <property type="match status" value="1"/>
</dbReference>
<evidence type="ECO:0000256" key="1">
    <source>
        <dbReference type="ARBA" id="ARBA00009427"/>
    </source>
</evidence>
<dbReference type="Proteomes" id="UP000267250">
    <property type="component" value="Chromosome"/>
</dbReference>
<evidence type="ECO:0000313" key="11">
    <source>
        <dbReference type="Proteomes" id="UP000267250"/>
    </source>
</evidence>
<comment type="catalytic activity">
    <reaction evidence="6 8">
        <text>dCMP + ATP = dCDP + ADP</text>
        <dbReference type="Rhea" id="RHEA:25094"/>
        <dbReference type="ChEBI" id="CHEBI:30616"/>
        <dbReference type="ChEBI" id="CHEBI:57566"/>
        <dbReference type="ChEBI" id="CHEBI:58593"/>
        <dbReference type="ChEBI" id="CHEBI:456216"/>
        <dbReference type="EC" id="2.7.4.25"/>
    </reaction>
</comment>
<protein>
    <recommendedName>
        <fullName evidence="8">Cytidylate kinase</fullName>
        <shortName evidence="8">CK</shortName>
        <ecNumber evidence="8">2.7.4.25</ecNumber>
    </recommendedName>
    <alternativeName>
        <fullName evidence="8">Cytidine monophosphate kinase</fullName>
        <shortName evidence="8">CMP kinase</shortName>
    </alternativeName>
</protein>
<comment type="subcellular location">
    <subcellularLocation>
        <location evidence="8">Cytoplasm</location>
    </subcellularLocation>
</comment>
<evidence type="ECO:0000256" key="4">
    <source>
        <dbReference type="ARBA" id="ARBA00022777"/>
    </source>
</evidence>
<dbReference type="AlphaFoldDB" id="A0A3Q9HPL7"/>
<evidence type="ECO:0000256" key="8">
    <source>
        <dbReference type="HAMAP-Rule" id="MF_00238"/>
    </source>
</evidence>
<dbReference type="PANTHER" id="PTHR21299">
    <property type="entry name" value="CYTIDYLATE KINASE/PANTOATE-BETA-ALANINE LIGASE"/>
    <property type="match status" value="1"/>
</dbReference>
<dbReference type="OrthoDB" id="9807434at2"/>
<keyword evidence="5 8" id="KW-0067">ATP-binding</keyword>
<evidence type="ECO:0000256" key="2">
    <source>
        <dbReference type="ARBA" id="ARBA00022679"/>
    </source>
</evidence>
<evidence type="ECO:0000256" key="3">
    <source>
        <dbReference type="ARBA" id="ARBA00022741"/>
    </source>
</evidence>
<evidence type="ECO:0000256" key="5">
    <source>
        <dbReference type="ARBA" id="ARBA00022840"/>
    </source>
</evidence>
<evidence type="ECO:0000259" key="9">
    <source>
        <dbReference type="Pfam" id="PF02224"/>
    </source>
</evidence>
<keyword evidence="11" id="KW-1185">Reference proteome</keyword>
<proteinExistence type="inferred from homology"/>
<dbReference type="InterPro" id="IPR011994">
    <property type="entry name" value="Cytidylate_kinase_dom"/>
</dbReference>
<comment type="similarity">
    <text evidence="1 8">Belongs to the cytidylate kinase family. Type 1 subfamily.</text>
</comment>
<keyword evidence="2 8" id="KW-0808">Transferase</keyword>
<dbReference type="Gene3D" id="3.40.50.300">
    <property type="entry name" value="P-loop containing nucleotide triphosphate hydrolases"/>
    <property type="match status" value="1"/>
</dbReference>
<sequence length="226" mass="25121">MNKQLVIAIDGPAGAGKSTTAKEIALRLGYKYIDTGAMYRAVTLLALESGISMDSEEELTKLAEEAEINFAPLRPERNTVYLNGRDVTDEIRSTSVNENVSLVAKIAGVRKALVKKQREMAQSGGVVMDGRDIGTVVLPQADLKIFLTASLETRARRRMNELQRRGENVELEEIKKNLRIRDYMDSAREIAPLRKAEDAIEIDTTGMTVEDVVNKIINLTKEVKNE</sequence>
<accession>A0A3Q9HPL7</accession>
<dbReference type="GO" id="GO:0036431">
    <property type="term" value="F:dCMP kinase activity"/>
    <property type="evidence" value="ECO:0007669"/>
    <property type="project" value="InterPro"/>
</dbReference>
<dbReference type="EMBL" id="CP016379">
    <property type="protein sequence ID" value="AZR72753.1"/>
    <property type="molecule type" value="Genomic_DNA"/>
</dbReference>
<evidence type="ECO:0000313" key="10">
    <source>
        <dbReference type="EMBL" id="AZR72753.1"/>
    </source>
</evidence>
<dbReference type="RefSeq" id="WP_127016084.1">
    <property type="nucleotide sequence ID" value="NZ_CP016379.1"/>
</dbReference>
<feature type="binding site" evidence="8">
    <location>
        <begin position="11"/>
        <end position="19"/>
    </location>
    <ligand>
        <name>ATP</name>
        <dbReference type="ChEBI" id="CHEBI:30616"/>
    </ligand>
</feature>
<comment type="catalytic activity">
    <reaction evidence="7 8">
        <text>CMP + ATP = CDP + ADP</text>
        <dbReference type="Rhea" id="RHEA:11600"/>
        <dbReference type="ChEBI" id="CHEBI:30616"/>
        <dbReference type="ChEBI" id="CHEBI:58069"/>
        <dbReference type="ChEBI" id="CHEBI:60377"/>
        <dbReference type="ChEBI" id="CHEBI:456216"/>
        <dbReference type="EC" id="2.7.4.25"/>
    </reaction>
</comment>
<dbReference type="InterPro" id="IPR003136">
    <property type="entry name" value="Cytidylate_kin"/>
</dbReference>